<protein>
    <submittedName>
        <fullName evidence="3">Transposase</fullName>
    </submittedName>
</protein>
<dbReference type="Proteomes" id="UP000010467">
    <property type="component" value="Chromosome"/>
</dbReference>
<dbReference type="STRING" id="937777.Deipe_1679"/>
<dbReference type="PATRIC" id="fig|937777.3.peg.1679"/>
<dbReference type="RefSeq" id="WP_015235516.1">
    <property type="nucleotide sequence ID" value="NC_019793.1"/>
</dbReference>
<accession>L0A002</accession>
<dbReference type="AlphaFoldDB" id="L0A002"/>
<evidence type="ECO:0000313" key="4">
    <source>
        <dbReference type="Proteomes" id="UP000010467"/>
    </source>
</evidence>
<dbReference type="SUPFAM" id="SSF46689">
    <property type="entry name" value="Homeodomain-like"/>
    <property type="match status" value="1"/>
</dbReference>
<keyword evidence="4" id="KW-1185">Reference proteome</keyword>
<evidence type="ECO:0000313" key="3">
    <source>
        <dbReference type="EMBL" id="AFZ67208.1"/>
    </source>
</evidence>
<proteinExistence type="predicted"/>
<evidence type="ECO:0000259" key="2">
    <source>
        <dbReference type="Pfam" id="PF13592"/>
    </source>
</evidence>
<dbReference type="InterPro" id="IPR055247">
    <property type="entry name" value="InsJ-like_HTH"/>
</dbReference>
<sequence>MGRPHRFLRLTAQQDNELRGIEQNPLLREKVRMRARIIRLSHQGFSLEQLAQHFGRNVETISQDLGRFEQHGINGLGDGQAPGQPAKITDEMVTFVQHKLAEQRVWNCELLSEAIKQQFQVTIQREAIRVKLHKLGYSWKRGRYSPTKAPDPAVVEAHDASIKTLKKGLWTANSP</sequence>
<dbReference type="Pfam" id="PF13518">
    <property type="entry name" value="HTH_28"/>
    <property type="match status" value="1"/>
</dbReference>
<dbReference type="InterPro" id="IPR025959">
    <property type="entry name" value="Winged_HTH_dom"/>
</dbReference>
<feature type="domain" description="Winged helix-turn helix" evidence="2">
    <location>
        <begin position="103"/>
        <end position="156"/>
    </location>
</feature>
<dbReference type="InterPro" id="IPR009057">
    <property type="entry name" value="Homeodomain-like_sf"/>
</dbReference>
<evidence type="ECO:0000259" key="1">
    <source>
        <dbReference type="Pfam" id="PF13518"/>
    </source>
</evidence>
<name>L0A002_DEIPD</name>
<dbReference type="eggNOG" id="COG3415">
    <property type="taxonomic scope" value="Bacteria"/>
</dbReference>
<dbReference type="Pfam" id="PF13592">
    <property type="entry name" value="HTH_33"/>
    <property type="match status" value="1"/>
</dbReference>
<dbReference type="EMBL" id="CP003382">
    <property type="protein sequence ID" value="AFZ67208.1"/>
    <property type="molecule type" value="Genomic_DNA"/>
</dbReference>
<organism evidence="3 4">
    <name type="scientific">Deinococcus peraridilitoris (strain DSM 19664 / LMG 22246 / CIP 109416 / KR-200)</name>
    <dbReference type="NCBI Taxonomy" id="937777"/>
    <lineage>
        <taxon>Bacteria</taxon>
        <taxon>Thermotogati</taxon>
        <taxon>Deinococcota</taxon>
        <taxon>Deinococci</taxon>
        <taxon>Deinococcales</taxon>
        <taxon>Deinococcaceae</taxon>
        <taxon>Deinococcus</taxon>
    </lineage>
</organism>
<reference evidence="4" key="1">
    <citation type="submission" date="2012-03" db="EMBL/GenBank/DDBJ databases">
        <title>Complete sequence of chromosome of Deinococcus peraridilitoris DSM 19664.</title>
        <authorList>
            <person name="Lucas S."/>
            <person name="Copeland A."/>
            <person name="Lapidus A."/>
            <person name="Glavina del Rio T."/>
            <person name="Dalin E."/>
            <person name="Tice H."/>
            <person name="Bruce D."/>
            <person name="Goodwin L."/>
            <person name="Pitluck S."/>
            <person name="Peters L."/>
            <person name="Mikhailova N."/>
            <person name="Lu M."/>
            <person name="Kyrpides N."/>
            <person name="Mavromatis K."/>
            <person name="Ivanova N."/>
            <person name="Brettin T."/>
            <person name="Detter J.C."/>
            <person name="Han C."/>
            <person name="Larimer F."/>
            <person name="Land M."/>
            <person name="Hauser L."/>
            <person name="Markowitz V."/>
            <person name="Cheng J.-F."/>
            <person name="Hugenholtz P."/>
            <person name="Woyke T."/>
            <person name="Wu D."/>
            <person name="Pukall R."/>
            <person name="Steenblock K."/>
            <person name="Brambilla E."/>
            <person name="Klenk H.-P."/>
            <person name="Eisen J.A."/>
        </authorList>
    </citation>
    <scope>NUCLEOTIDE SEQUENCE [LARGE SCALE GENOMIC DNA]</scope>
    <source>
        <strain evidence="4">DSM 19664 / LMG 22246 / CIP 109416 / KR-200</strain>
    </source>
</reference>
<feature type="domain" description="Insertion element IS150 protein InsJ-like helix-turn-helix" evidence="1">
    <location>
        <begin position="33"/>
        <end position="85"/>
    </location>
</feature>
<gene>
    <name evidence="3" type="ordered locus">Deipe_1679</name>
</gene>
<dbReference type="KEGG" id="dpd:Deipe_1679"/>
<dbReference type="HOGENOM" id="CLU_1530135_0_0_0"/>